<protein>
    <submittedName>
        <fullName evidence="5">TRAP-type C4-dicarboxylate transport system substrate-binding protein</fullName>
    </submittedName>
</protein>
<feature type="chain" id="PRO_5038447127" evidence="4">
    <location>
        <begin position="22"/>
        <end position="489"/>
    </location>
</feature>
<dbReference type="GO" id="GO:0055085">
    <property type="term" value="P:transmembrane transport"/>
    <property type="evidence" value="ECO:0007669"/>
    <property type="project" value="InterPro"/>
</dbReference>
<accession>A0A543PQV7</accession>
<name>A0A543PQV7_9MICO</name>
<evidence type="ECO:0000256" key="1">
    <source>
        <dbReference type="ARBA" id="ARBA00009023"/>
    </source>
</evidence>
<evidence type="ECO:0000256" key="3">
    <source>
        <dbReference type="ARBA" id="ARBA00022729"/>
    </source>
</evidence>
<evidence type="ECO:0000313" key="6">
    <source>
        <dbReference type="Proteomes" id="UP000320085"/>
    </source>
</evidence>
<feature type="signal peptide" evidence="4">
    <location>
        <begin position="1"/>
        <end position="21"/>
    </location>
</feature>
<dbReference type="EMBL" id="VFQF01000002">
    <property type="protein sequence ID" value="TQN46459.1"/>
    <property type="molecule type" value="Genomic_DNA"/>
</dbReference>
<gene>
    <name evidence="5" type="ORF">FHX52_3183</name>
</gene>
<evidence type="ECO:0000313" key="5">
    <source>
        <dbReference type="EMBL" id="TQN46459.1"/>
    </source>
</evidence>
<keyword evidence="3 4" id="KW-0732">Signal</keyword>
<sequence length="489" mass="50410">MTRTQRIIPTLALLVSLSACATAATPSRAGEAVDKASLDAVSYGIPGRPSGDLLIDVSRALPSASKGSLELRLGPEPDSGLPDTSADALGAVRSGDVDVAVVSAPTLADAGVPALRAFQAPGLLASRAAVESALNDPVVGRALQPARALGLVPVGVSFDDFRYPAAWDKPLLSPDTWAGRTVATKPSAVLVALIEAMGAKADFRNGSDLASAVATKEVTGGFFAMGGPSNPAEGAVLTVNALQTVRVDVVVVNAKVYDGLSGQQREALASAVRTGARAQAPLKRAPLAEQAAAYCAQMSGGVVLESAEQLAASTRAASPVYRMLESDPETAQTIARFRTLAAAEPVEAPPAPCSATMVATDPAPLEPTGDQSVLNGVWRTTVRESVLAGAGWAPSDVANNTGVWTITFTDGHYKVIEPSGRGCSGRSVVAKDKLEMRETSPGCDGDWRLLFRRDGDSLELRGDHAAKPEEAAVYDVLWSAGLTRIADAP</sequence>
<dbReference type="PANTHER" id="PTHR33376">
    <property type="match status" value="1"/>
</dbReference>
<reference evidence="5 6" key="1">
    <citation type="submission" date="2019-06" db="EMBL/GenBank/DDBJ databases">
        <title>Sequencing the genomes of 1000 actinobacteria strains.</title>
        <authorList>
            <person name="Klenk H.-P."/>
        </authorList>
    </citation>
    <scope>NUCLEOTIDE SEQUENCE [LARGE SCALE GENOMIC DNA]</scope>
    <source>
        <strain evidence="5 6">DSM 21776</strain>
    </source>
</reference>
<comment type="similarity">
    <text evidence="1">Belongs to the bacterial solute-binding protein 7 family.</text>
</comment>
<proteinExistence type="inferred from homology"/>
<dbReference type="Pfam" id="PF03480">
    <property type="entry name" value="DctP"/>
    <property type="match status" value="1"/>
</dbReference>
<evidence type="ECO:0000256" key="2">
    <source>
        <dbReference type="ARBA" id="ARBA00022448"/>
    </source>
</evidence>
<keyword evidence="2" id="KW-0813">Transport</keyword>
<evidence type="ECO:0000256" key="4">
    <source>
        <dbReference type="SAM" id="SignalP"/>
    </source>
</evidence>
<comment type="caution">
    <text evidence="5">The sequence shown here is derived from an EMBL/GenBank/DDBJ whole genome shotgun (WGS) entry which is preliminary data.</text>
</comment>
<organism evidence="5 6">
    <name type="scientific">Humibacillus xanthopallidus</name>
    <dbReference type="NCBI Taxonomy" id="412689"/>
    <lineage>
        <taxon>Bacteria</taxon>
        <taxon>Bacillati</taxon>
        <taxon>Actinomycetota</taxon>
        <taxon>Actinomycetes</taxon>
        <taxon>Micrococcales</taxon>
        <taxon>Intrasporangiaceae</taxon>
        <taxon>Humibacillus</taxon>
    </lineage>
</organism>
<dbReference type="OrthoDB" id="4847419at2"/>
<dbReference type="InterPro" id="IPR018389">
    <property type="entry name" value="DctP_fam"/>
</dbReference>
<dbReference type="Gene3D" id="3.40.190.170">
    <property type="entry name" value="Bacterial extracellular solute-binding protein, family 7"/>
    <property type="match status" value="1"/>
</dbReference>
<dbReference type="RefSeq" id="WP_141823260.1">
    <property type="nucleotide sequence ID" value="NZ_BAAAQC010000012.1"/>
</dbReference>
<dbReference type="InterPro" id="IPR038404">
    <property type="entry name" value="TRAP_DctP_sf"/>
</dbReference>
<dbReference type="PROSITE" id="PS51257">
    <property type="entry name" value="PROKAR_LIPOPROTEIN"/>
    <property type="match status" value="1"/>
</dbReference>
<dbReference type="AlphaFoldDB" id="A0A543PQV7"/>
<dbReference type="Proteomes" id="UP000320085">
    <property type="component" value="Unassembled WGS sequence"/>
</dbReference>
<dbReference type="PANTHER" id="PTHR33376:SF7">
    <property type="entry name" value="C4-DICARBOXYLATE-BINDING PROTEIN DCTB"/>
    <property type="match status" value="1"/>
</dbReference>